<comment type="subcellular location">
    <subcellularLocation>
        <location evidence="1">Cell inner membrane</location>
    </subcellularLocation>
</comment>
<accession>A0A9E4K5L2</accession>
<evidence type="ECO:0000313" key="9">
    <source>
        <dbReference type="Proteomes" id="UP000886687"/>
    </source>
</evidence>
<dbReference type="Pfam" id="PF03279">
    <property type="entry name" value="Lip_A_acyltrans"/>
    <property type="match status" value="1"/>
</dbReference>
<keyword evidence="7" id="KW-1133">Transmembrane helix</keyword>
<dbReference type="EMBL" id="JAEPDI010000009">
    <property type="protein sequence ID" value="MCG7939564.1"/>
    <property type="molecule type" value="Genomic_DNA"/>
</dbReference>
<dbReference type="GO" id="GO:0016746">
    <property type="term" value="F:acyltransferase activity"/>
    <property type="evidence" value="ECO:0007669"/>
    <property type="project" value="UniProtKB-KW"/>
</dbReference>
<feature type="transmembrane region" description="Helical" evidence="7">
    <location>
        <begin position="220"/>
        <end position="239"/>
    </location>
</feature>
<dbReference type="InterPro" id="IPR004960">
    <property type="entry name" value="LipA_acyltrans"/>
</dbReference>
<evidence type="ECO:0000256" key="5">
    <source>
        <dbReference type="ARBA" id="ARBA00023136"/>
    </source>
</evidence>
<evidence type="ECO:0000256" key="4">
    <source>
        <dbReference type="ARBA" id="ARBA00022679"/>
    </source>
</evidence>
<keyword evidence="7" id="KW-0812">Transmembrane</keyword>
<evidence type="ECO:0000256" key="1">
    <source>
        <dbReference type="ARBA" id="ARBA00004533"/>
    </source>
</evidence>
<keyword evidence="5 7" id="KW-0472">Membrane</keyword>
<gene>
    <name evidence="8" type="ORF">JAZ04_12025</name>
</gene>
<feature type="transmembrane region" description="Helical" evidence="7">
    <location>
        <begin position="20"/>
        <end position="45"/>
    </location>
</feature>
<evidence type="ECO:0000313" key="8">
    <source>
        <dbReference type="EMBL" id="MCG7939564.1"/>
    </source>
</evidence>
<keyword evidence="3" id="KW-0997">Cell inner membrane</keyword>
<dbReference type="Proteomes" id="UP000886687">
    <property type="component" value="Unassembled WGS sequence"/>
</dbReference>
<proteinExistence type="predicted"/>
<sequence length="301" mass="34972">MSRRWQGQVERGTTGALHLILWIALNLGRFTARLILYPITLYFLITGSNQRRASTDYLNLTLDRPANLLDNAKHIHTFSATILDRVFLMADRYDYFDLEIHNHKLIAQHLDANQGCILLGSHLGSFEILRATAITKRELPLKILMYPQHNEMMMQVFSELNPSLVDSIIELGRPDTLIKAQEVVDQGGILGLLGDRVTDTNKTVQCQFLGRDTTFPQGPMLLASIMKCPVFLFFGLYLGGNRYQIRMEHFTDRVELERGRREEMLQTWTQRYADRLEFHARHAPYNWFNFYDFWGRDDASE</sequence>
<keyword evidence="6 8" id="KW-0012">Acyltransferase</keyword>
<dbReference type="CDD" id="cd07984">
    <property type="entry name" value="LPLAT_LABLAT-like"/>
    <property type="match status" value="1"/>
</dbReference>
<dbReference type="AlphaFoldDB" id="A0A9E4K5L2"/>
<dbReference type="PANTHER" id="PTHR30606">
    <property type="entry name" value="LIPID A BIOSYNTHESIS LAUROYL ACYLTRANSFERASE"/>
    <property type="match status" value="1"/>
</dbReference>
<protein>
    <submittedName>
        <fullName evidence="8">Lipid A biosynthesis acyltransferase</fullName>
    </submittedName>
</protein>
<evidence type="ECO:0000256" key="2">
    <source>
        <dbReference type="ARBA" id="ARBA00022475"/>
    </source>
</evidence>
<keyword evidence="2" id="KW-1003">Cell membrane</keyword>
<keyword evidence="4" id="KW-0808">Transferase</keyword>
<evidence type="ECO:0000256" key="7">
    <source>
        <dbReference type="SAM" id="Phobius"/>
    </source>
</evidence>
<evidence type="ECO:0000256" key="6">
    <source>
        <dbReference type="ARBA" id="ARBA00023315"/>
    </source>
</evidence>
<evidence type="ECO:0000256" key="3">
    <source>
        <dbReference type="ARBA" id="ARBA00022519"/>
    </source>
</evidence>
<comment type="caution">
    <text evidence="8">The sequence shown here is derived from an EMBL/GenBank/DDBJ whole genome shotgun (WGS) entry which is preliminary data.</text>
</comment>
<dbReference type="InterPro" id="IPR014548">
    <property type="entry name" value="Ac_Trasf"/>
</dbReference>
<name>A0A9E4K5L2_9GAMM</name>
<dbReference type="GO" id="GO:0005886">
    <property type="term" value="C:plasma membrane"/>
    <property type="evidence" value="ECO:0007669"/>
    <property type="project" value="UniProtKB-SubCell"/>
</dbReference>
<dbReference type="PANTHER" id="PTHR30606:SF9">
    <property type="entry name" value="LIPID A BIOSYNTHESIS LAUROYLTRANSFERASE"/>
    <property type="match status" value="1"/>
</dbReference>
<dbReference type="PIRSF" id="PIRSF028561">
    <property type="entry name" value="Ac_Trasf"/>
    <property type="match status" value="1"/>
</dbReference>
<organism evidence="8 9">
    <name type="scientific">Candidatus Thiodiazotropha lotti</name>
    <dbReference type="NCBI Taxonomy" id="2792787"/>
    <lineage>
        <taxon>Bacteria</taxon>
        <taxon>Pseudomonadati</taxon>
        <taxon>Pseudomonadota</taxon>
        <taxon>Gammaproteobacteria</taxon>
        <taxon>Chromatiales</taxon>
        <taxon>Sedimenticolaceae</taxon>
        <taxon>Candidatus Thiodiazotropha</taxon>
    </lineage>
</organism>
<reference evidence="8" key="1">
    <citation type="journal article" date="2021" name="Proc. Natl. Acad. Sci. U.S.A.">
        <title>Global biogeography of chemosynthetic symbionts reveals both localized and globally distributed symbiont groups. .</title>
        <authorList>
            <person name="Osvatic J.T."/>
            <person name="Wilkins L.G.E."/>
            <person name="Leibrecht L."/>
            <person name="Leray M."/>
            <person name="Zauner S."/>
            <person name="Polzin J."/>
            <person name="Camacho Y."/>
            <person name="Gros O."/>
            <person name="van Gils J.A."/>
            <person name="Eisen J.A."/>
            <person name="Petersen J.M."/>
            <person name="Yuen B."/>
        </authorList>
    </citation>
    <scope>NUCLEOTIDE SEQUENCE</scope>
    <source>
        <strain evidence="8">MAGL173</strain>
    </source>
</reference>
<dbReference type="GO" id="GO:0009247">
    <property type="term" value="P:glycolipid biosynthetic process"/>
    <property type="evidence" value="ECO:0007669"/>
    <property type="project" value="UniProtKB-ARBA"/>
</dbReference>